<dbReference type="OrthoDB" id="424249at2759"/>
<name>L0R4Y0_HUMAN</name>
<dbReference type="EMBL" id="HF548022">
    <property type="protein sequence ID" value="CCO13733.1"/>
    <property type="molecule type" value="Genomic_DNA"/>
</dbReference>
<proteinExistence type="predicted"/>
<sequence>MSLNMLPVMPPTMKLLPWSDFGQLIPIPLQPKAASSRLPWLCPRI</sequence>
<evidence type="ECO:0000313" key="1">
    <source>
        <dbReference type="EMBL" id="CCO13733.1"/>
    </source>
</evidence>
<dbReference type="ChiTaRS" id="FXR2">
    <property type="organism name" value="human"/>
</dbReference>
<protein>
    <submittedName>
        <fullName evidence="1">Alternative protein FXR2</fullName>
    </submittedName>
</protein>
<dbReference type="AlphaFoldDB" id="L0R4Y0"/>
<accession>L0R4Y0</accession>
<gene>
    <name evidence="1" type="primary">FXR2</name>
</gene>
<reference evidence="1" key="1">
    <citation type="submission" date="2012-10" db="EMBL/GenBank/DDBJ databases">
        <title>Direct identification of alternative open reading frame translation products in human.</title>
        <authorList>
            <person name="Vanderperre B."/>
            <person name="Lucier J.-F."/>
            <person name="Motard J."/>
            <person name="Tremblay G."/>
            <person name="Vanderperre S."/>
            <person name="Wisztorski M."/>
            <person name="Salzet M."/>
            <person name="Boisvert F.-M."/>
            <person name="Roucou X."/>
        </authorList>
    </citation>
    <scope>NUCLEOTIDE SEQUENCE</scope>
</reference>
<organism evidence="1">
    <name type="scientific">Homo sapiens</name>
    <name type="common">Human</name>
    <dbReference type="NCBI Taxonomy" id="9606"/>
    <lineage>
        <taxon>Eukaryota</taxon>
        <taxon>Metazoa</taxon>
        <taxon>Chordata</taxon>
        <taxon>Craniata</taxon>
        <taxon>Vertebrata</taxon>
        <taxon>Euteleostomi</taxon>
        <taxon>Mammalia</taxon>
        <taxon>Eutheria</taxon>
        <taxon>Euarchontoglires</taxon>
        <taxon>Primates</taxon>
        <taxon>Haplorrhini</taxon>
        <taxon>Catarrhini</taxon>
        <taxon>Hominidae</taxon>
        <taxon>Homo</taxon>
    </lineage>
</organism>